<gene>
    <name evidence="1" type="ORF">BH720_018175</name>
</gene>
<reference evidence="1 2" key="1">
    <citation type="journal article" date="2016" name="Genome Announc.">
        <title>Draft Genome Sequence of the Thermotolerant Cyanobacterium Desertifilum sp. IPPAS B-1220.</title>
        <authorList>
            <person name="Mironov K.S."/>
            <person name="Sinetova M.A."/>
            <person name="Bolatkhan K."/>
            <person name="Zayadan B.K."/>
            <person name="Ustinova V.V."/>
            <person name="Kupriyanova E.V."/>
            <person name="Skrypnik A.N."/>
            <person name="Gogoleva N.E."/>
            <person name="Gogolev Y.V."/>
            <person name="Los D.A."/>
        </authorList>
    </citation>
    <scope>NUCLEOTIDE SEQUENCE [LARGE SCALE GENOMIC DNA]</scope>
    <source>
        <strain evidence="1 2">IPPAS B-1220</strain>
    </source>
</reference>
<sequence length="40" mass="4374">MLAGIVASLEHYLTSKRDRTSDGRNVLTFGFPVASDFSTL</sequence>
<proteinExistence type="predicted"/>
<accession>A0ACD5H2Z5</accession>
<protein>
    <submittedName>
        <fullName evidence="1">Uncharacterized protein</fullName>
    </submittedName>
</protein>
<dbReference type="EMBL" id="CP182909">
    <property type="protein sequence ID" value="XPM66926.1"/>
    <property type="molecule type" value="Genomic_DNA"/>
</dbReference>
<dbReference type="Proteomes" id="UP000095472">
    <property type="component" value="Chromosome"/>
</dbReference>
<evidence type="ECO:0000313" key="2">
    <source>
        <dbReference type="Proteomes" id="UP000095472"/>
    </source>
</evidence>
<organism evidence="1 2">
    <name type="scientific">Desertifilum tharense IPPAS B-1220</name>
    <dbReference type="NCBI Taxonomy" id="1781255"/>
    <lineage>
        <taxon>Bacteria</taxon>
        <taxon>Bacillati</taxon>
        <taxon>Cyanobacteriota</taxon>
        <taxon>Cyanophyceae</taxon>
        <taxon>Desertifilales</taxon>
        <taxon>Desertifilaceae</taxon>
        <taxon>Desertifilum</taxon>
    </lineage>
</organism>
<name>A0ACD5H2Z5_9CYAN</name>
<keyword evidence="2" id="KW-1185">Reference proteome</keyword>
<evidence type="ECO:0000313" key="1">
    <source>
        <dbReference type="EMBL" id="XPM66926.1"/>
    </source>
</evidence>